<dbReference type="EC" id="3.1.3.2" evidence="10"/>
<comment type="cofactor">
    <cofactor evidence="1">
        <name>Zn(2+)</name>
        <dbReference type="ChEBI" id="CHEBI:29105"/>
    </cofactor>
</comment>
<keyword evidence="8" id="KW-0862">Zinc</keyword>
<dbReference type="InterPro" id="IPR004843">
    <property type="entry name" value="Calcineurin-like_PHP"/>
</dbReference>
<evidence type="ECO:0000256" key="10">
    <source>
        <dbReference type="RuleBase" id="RU361203"/>
    </source>
</evidence>
<evidence type="ECO:0000256" key="4">
    <source>
        <dbReference type="ARBA" id="ARBA00008723"/>
    </source>
</evidence>
<evidence type="ECO:0000313" key="15">
    <source>
        <dbReference type="EMBL" id="KAJ8445863.1"/>
    </source>
</evidence>
<evidence type="ECO:0000256" key="6">
    <source>
        <dbReference type="ARBA" id="ARBA00022525"/>
    </source>
</evidence>
<comment type="similarity">
    <text evidence="4 10">Belongs to the metallophosphoesterase superfamily. Purple acid phosphatase family.</text>
</comment>
<dbReference type="CDD" id="cd00839">
    <property type="entry name" value="MPP_PAPs"/>
    <property type="match status" value="1"/>
</dbReference>
<dbReference type="InterPro" id="IPR041792">
    <property type="entry name" value="MPP_PAP"/>
</dbReference>
<sequence>MGLLTFSDPKLRNSRLIREMVFIALLVGFSSFSSSGSHSMVRNLHFRNLDLGNDQEKEIHQFRMLNRRHLIECPLVNRFVEITTDADNSPLRDEQNVTVTVSGILHPSDNDWLAMISPSHSSVEDCPLNNLLYKETGDFSDLPLLCHYPVKAAYLKNDSDYLSCKKNTCQQKAPDGSCILTTCSASLTFHVINIRTDIGFVAFANGFGAPCILGRSQPLQFASPNRPLYGHISSIDSTGTSMKVTWVSGNNASQLVQYGNGKSDKSAVTTFTQQDMCGAIVKSPAQDFGWHDPGYIHSAIMTGLQPSTRALSVSAALEEEVASGNYDSIFHIGDISYATGFLVEWDYFLQLITPFASRLPYMTAIGNHERDYIDSGSVYITPDSGGECGVPYDTYFPMPTPAMDKPWYSIEQGPVHFTIISTEHDWKPNSEQVSFGCPHSFFAKSGRVLFVIDIVKTLLFLEQYNWIKSDMASVDRTRTPWLIFTGHRPMYTSAAAAIVSVDPVFVNSVEPLLLQNKVDLVLFGHVHNYERTCALYNGKCKANPVKDDSGIDTYDNTNYTAPVHAIIGMAGFTLDKFSPIHKGWSLTRIEQFGYARIHATRNKLSLEFVNSNTRQVEDSLQIIRK</sequence>
<dbReference type="PANTHER" id="PTHR45778:SF3">
    <property type="entry name" value="PURPLE ACID PHOSPHATASE"/>
    <property type="match status" value="1"/>
</dbReference>
<keyword evidence="6" id="KW-0964">Secreted</keyword>
<reference evidence="15" key="1">
    <citation type="submission" date="2022-04" db="EMBL/GenBank/DDBJ databases">
        <title>Carnegiea gigantea Genome sequencing and assembly v2.</title>
        <authorList>
            <person name="Copetti D."/>
            <person name="Sanderson M.J."/>
            <person name="Burquez A."/>
            <person name="Wojciechowski M.F."/>
        </authorList>
    </citation>
    <scope>NUCLEOTIDE SEQUENCE</scope>
    <source>
        <strain evidence="15">SGP5-SGP5p</strain>
        <tissue evidence="15">Aerial part</tissue>
    </source>
</reference>
<dbReference type="PANTHER" id="PTHR45778">
    <property type="entry name" value="PURPLE ACID PHOSPHATASE-RELATED"/>
    <property type="match status" value="1"/>
</dbReference>
<evidence type="ECO:0000259" key="13">
    <source>
        <dbReference type="Pfam" id="PF16656"/>
    </source>
</evidence>
<evidence type="ECO:0000256" key="9">
    <source>
        <dbReference type="ARBA" id="ARBA00023180"/>
    </source>
</evidence>
<comment type="caution">
    <text evidence="15">The sequence shown here is derived from an EMBL/GenBank/DDBJ whole genome shotgun (WGS) entry which is preliminary data.</text>
</comment>
<dbReference type="Pfam" id="PF00149">
    <property type="entry name" value="Metallophos"/>
    <property type="match status" value="1"/>
</dbReference>
<dbReference type="GO" id="GO:0046872">
    <property type="term" value="F:metal ion binding"/>
    <property type="evidence" value="ECO:0007669"/>
    <property type="project" value="InterPro"/>
</dbReference>
<keyword evidence="10" id="KW-0378">Hydrolase</keyword>
<evidence type="ECO:0000256" key="7">
    <source>
        <dbReference type="ARBA" id="ARBA00022729"/>
    </source>
</evidence>
<protein>
    <recommendedName>
        <fullName evidence="10">Purple acid phosphatase</fullName>
        <ecNumber evidence="10">3.1.3.2</ecNumber>
    </recommendedName>
</protein>
<dbReference type="SUPFAM" id="SSF49363">
    <property type="entry name" value="Purple acid phosphatase, N-terminal domain"/>
    <property type="match status" value="1"/>
</dbReference>
<comment type="subcellular location">
    <subcellularLocation>
        <location evidence="3">Secreted</location>
    </subcellularLocation>
</comment>
<dbReference type="Pfam" id="PF14008">
    <property type="entry name" value="Metallophos_C"/>
    <property type="match status" value="1"/>
</dbReference>
<evidence type="ECO:0000313" key="16">
    <source>
        <dbReference type="Proteomes" id="UP001153076"/>
    </source>
</evidence>
<dbReference type="OrthoDB" id="45007at2759"/>
<keyword evidence="9" id="KW-0325">Glycoprotein</keyword>
<proteinExistence type="inferred from homology"/>
<dbReference type="AlphaFoldDB" id="A0A9Q1KN66"/>
<evidence type="ECO:0000256" key="5">
    <source>
        <dbReference type="ARBA" id="ARBA00011738"/>
    </source>
</evidence>
<dbReference type="Gene3D" id="3.60.21.10">
    <property type="match status" value="2"/>
</dbReference>
<dbReference type="GO" id="GO:0005576">
    <property type="term" value="C:extracellular region"/>
    <property type="evidence" value="ECO:0007669"/>
    <property type="project" value="UniProtKB-SubCell"/>
</dbReference>
<dbReference type="GO" id="GO:0003993">
    <property type="term" value="F:acid phosphatase activity"/>
    <property type="evidence" value="ECO:0007669"/>
    <property type="project" value="UniProtKB-EC"/>
</dbReference>
<accession>A0A9Q1KN66</accession>
<feature type="domain" description="Calcineurin-like phosphoesterase" evidence="11">
    <location>
        <begin position="317"/>
        <end position="529"/>
    </location>
</feature>
<keyword evidence="7" id="KW-0732">Signal</keyword>
<evidence type="ECO:0000259" key="11">
    <source>
        <dbReference type="Pfam" id="PF00149"/>
    </source>
</evidence>
<dbReference type="InterPro" id="IPR015914">
    <property type="entry name" value="PAPs_N"/>
</dbReference>
<dbReference type="Gene3D" id="2.60.40.380">
    <property type="entry name" value="Purple acid phosphatase-like, N-terminal"/>
    <property type="match status" value="1"/>
</dbReference>
<dbReference type="SUPFAM" id="SSF56300">
    <property type="entry name" value="Metallo-dependent phosphatases"/>
    <property type="match status" value="1"/>
</dbReference>
<comment type="cofactor">
    <cofactor evidence="2">
        <name>Fe cation</name>
        <dbReference type="ChEBI" id="CHEBI:24875"/>
    </cofactor>
</comment>
<evidence type="ECO:0000256" key="2">
    <source>
        <dbReference type="ARBA" id="ARBA00001962"/>
    </source>
</evidence>
<evidence type="ECO:0000256" key="3">
    <source>
        <dbReference type="ARBA" id="ARBA00004613"/>
    </source>
</evidence>
<evidence type="ECO:0000259" key="12">
    <source>
        <dbReference type="Pfam" id="PF14008"/>
    </source>
</evidence>
<comment type="catalytic activity">
    <reaction evidence="10">
        <text>a phosphate monoester + H2O = an alcohol + phosphate</text>
        <dbReference type="Rhea" id="RHEA:15017"/>
        <dbReference type="ChEBI" id="CHEBI:15377"/>
        <dbReference type="ChEBI" id="CHEBI:30879"/>
        <dbReference type="ChEBI" id="CHEBI:43474"/>
        <dbReference type="ChEBI" id="CHEBI:67140"/>
        <dbReference type="EC" id="3.1.3.2"/>
    </reaction>
</comment>
<keyword evidence="16" id="KW-1185">Reference proteome</keyword>
<dbReference type="Proteomes" id="UP001153076">
    <property type="component" value="Unassembled WGS sequence"/>
</dbReference>
<comment type="subunit">
    <text evidence="5">Homodimer.</text>
</comment>
<dbReference type="Pfam" id="PF16656">
    <property type="entry name" value="Pur_ac_phosph_N"/>
    <property type="match status" value="1"/>
</dbReference>
<evidence type="ECO:0000256" key="8">
    <source>
        <dbReference type="ARBA" id="ARBA00022833"/>
    </source>
</evidence>
<feature type="domain" description="Purple acid phosphatase Fn3-like" evidence="14">
    <location>
        <begin position="83"/>
        <end position="222"/>
    </location>
</feature>
<dbReference type="InterPro" id="IPR008963">
    <property type="entry name" value="Purple_acid_Pase-like_N"/>
</dbReference>
<feature type="domain" description="Purple acid phosphatase C-terminal" evidence="12">
    <location>
        <begin position="561"/>
        <end position="619"/>
    </location>
</feature>
<dbReference type="InterPro" id="IPR029052">
    <property type="entry name" value="Metallo-depent_PP-like"/>
</dbReference>
<gene>
    <name evidence="15" type="ORF">Cgig2_000175</name>
</gene>
<evidence type="ECO:0000259" key="14">
    <source>
        <dbReference type="Pfam" id="PF17808"/>
    </source>
</evidence>
<dbReference type="InterPro" id="IPR040974">
    <property type="entry name" value="Fn3_PAP"/>
</dbReference>
<dbReference type="Pfam" id="PF17808">
    <property type="entry name" value="fn3_PAP"/>
    <property type="match status" value="1"/>
</dbReference>
<name>A0A9Q1KN66_9CARY</name>
<feature type="domain" description="Purple acid phosphatase N-terminal" evidence="13">
    <location>
        <begin position="230"/>
        <end position="309"/>
    </location>
</feature>
<organism evidence="15 16">
    <name type="scientific">Carnegiea gigantea</name>
    <dbReference type="NCBI Taxonomy" id="171969"/>
    <lineage>
        <taxon>Eukaryota</taxon>
        <taxon>Viridiplantae</taxon>
        <taxon>Streptophyta</taxon>
        <taxon>Embryophyta</taxon>
        <taxon>Tracheophyta</taxon>
        <taxon>Spermatophyta</taxon>
        <taxon>Magnoliopsida</taxon>
        <taxon>eudicotyledons</taxon>
        <taxon>Gunneridae</taxon>
        <taxon>Pentapetalae</taxon>
        <taxon>Caryophyllales</taxon>
        <taxon>Cactineae</taxon>
        <taxon>Cactaceae</taxon>
        <taxon>Cactoideae</taxon>
        <taxon>Echinocereeae</taxon>
        <taxon>Carnegiea</taxon>
    </lineage>
</organism>
<evidence type="ECO:0000256" key="1">
    <source>
        <dbReference type="ARBA" id="ARBA00001947"/>
    </source>
</evidence>
<dbReference type="EMBL" id="JAKOGI010000069">
    <property type="protein sequence ID" value="KAJ8445863.1"/>
    <property type="molecule type" value="Genomic_DNA"/>
</dbReference>
<dbReference type="InterPro" id="IPR025733">
    <property type="entry name" value="PAPs_C"/>
</dbReference>